<sequence length="225" mass="25133">MYPSAVEAKNGCSLRRVPRLPIGFPLTPTTASDVLCSRPHVSRITSSSSPFKGDAHRLRVVRSKNGQIAVAVNCVVPGSQPPVSSRASHLAVSQHFANLRNTGSAINRSEQRLHNGHTVAKVPVESEREREKERQNGRKVAEREERRILGRQVADGKYNRLQGCQARKKRGNSKAPGAFRHKKCNKKISTSEIVDLCSPRPSDLEFLAKRPHKKPYDRHHYSPEI</sequence>
<organism evidence="2 3">
    <name type="scientific">Steinernema glaseri</name>
    <dbReference type="NCBI Taxonomy" id="37863"/>
    <lineage>
        <taxon>Eukaryota</taxon>
        <taxon>Metazoa</taxon>
        <taxon>Ecdysozoa</taxon>
        <taxon>Nematoda</taxon>
        <taxon>Chromadorea</taxon>
        <taxon>Rhabditida</taxon>
        <taxon>Tylenchina</taxon>
        <taxon>Panagrolaimomorpha</taxon>
        <taxon>Strongyloidoidea</taxon>
        <taxon>Steinernematidae</taxon>
        <taxon>Steinernema</taxon>
    </lineage>
</organism>
<evidence type="ECO:0000256" key="1">
    <source>
        <dbReference type="SAM" id="MobiDB-lite"/>
    </source>
</evidence>
<dbReference type="AlphaFoldDB" id="A0A1I7ZLF7"/>
<keyword evidence="2" id="KW-1185">Reference proteome</keyword>
<reference evidence="3" key="1">
    <citation type="submission" date="2016-11" db="UniProtKB">
        <authorList>
            <consortium name="WormBaseParasite"/>
        </authorList>
    </citation>
    <scope>IDENTIFICATION</scope>
</reference>
<dbReference type="Proteomes" id="UP000095287">
    <property type="component" value="Unplaced"/>
</dbReference>
<protein>
    <submittedName>
        <fullName evidence="3">Uncharacterized protein</fullName>
    </submittedName>
</protein>
<evidence type="ECO:0000313" key="3">
    <source>
        <dbReference type="WBParaSite" id="L893_g27612.t1"/>
    </source>
</evidence>
<accession>A0A1I7ZLF7</accession>
<proteinExistence type="predicted"/>
<dbReference type="WBParaSite" id="L893_g27612.t1">
    <property type="protein sequence ID" value="L893_g27612.t1"/>
    <property type="gene ID" value="L893_g27612"/>
</dbReference>
<name>A0A1I7ZLF7_9BILA</name>
<feature type="region of interest" description="Disordered" evidence="1">
    <location>
        <begin position="124"/>
        <end position="143"/>
    </location>
</feature>
<evidence type="ECO:0000313" key="2">
    <source>
        <dbReference type="Proteomes" id="UP000095287"/>
    </source>
</evidence>